<protein>
    <submittedName>
        <fullName evidence="2">Uncharacterized protein</fullName>
    </submittedName>
</protein>
<feature type="region of interest" description="Disordered" evidence="1">
    <location>
        <begin position="103"/>
        <end position="131"/>
    </location>
</feature>
<feature type="compositionally biased region" description="Polar residues" evidence="1">
    <location>
        <begin position="107"/>
        <end position="117"/>
    </location>
</feature>
<name>A0AA35RH17_GEOBA</name>
<comment type="caution">
    <text evidence="2">The sequence shown here is derived from an EMBL/GenBank/DDBJ whole genome shotgun (WGS) entry which is preliminary data.</text>
</comment>
<sequence>MITLPAPPLSMCAAAFAASVNRPVHSTTIHAHLGPRNISRFGFLKHADGLAVDNEIPGLRTNRAGIGPVCTVVSPVVKPSTVSVPTIHGDQVEPVVIRGRERRTGYQPPNTTEAIDTNTRHHLGVPPVNRV</sequence>
<keyword evidence="3" id="KW-1185">Reference proteome</keyword>
<dbReference type="EMBL" id="CASHTH010001096">
    <property type="protein sequence ID" value="CAI8011325.1"/>
    <property type="molecule type" value="Genomic_DNA"/>
</dbReference>
<evidence type="ECO:0000313" key="3">
    <source>
        <dbReference type="Proteomes" id="UP001174909"/>
    </source>
</evidence>
<evidence type="ECO:0000256" key="1">
    <source>
        <dbReference type="SAM" id="MobiDB-lite"/>
    </source>
</evidence>
<dbReference type="Proteomes" id="UP001174909">
    <property type="component" value="Unassembled WGS sequence"/>
</dbReference>
<dbReference type="AlphaFoldDB" id="A0AA35RH17"/>
<organism evidence="2 3">
    <name type="scientific">Geodia barretti</name>
    <name type="common">Barrett's horny sponge</name>
    <dbReference type="NCBI Taxonomy" id="519541"/>
    <lineage>
        <taxon>Eukaryota</taxon>
        <taxon>Metazoa</taxon>
        <taxon>Porifera</taxon>
        <taxon>Demospongiae</taxon>
        <taxon>Heteroscleromorpha</taxon>
        <taxon>Tetractinellida</taxon>
        <taxon>Astrophorina</taxon>
        <taxon>Geodiidae</taxon>
        <taxon>Geodia</taxon>
    </lineage>
</organism>
<evidence type="ECO:0000313" key="2">
    <source>
        <dbReference type="EMBL" id="CAI8011325.1"/>
    </source>
</evidence>
<reference evidence="2" key="1">
    <citation type="submission" date="2023-03" db="EMBL/GenBank/DDBJ databases">
        <authorList>
            <person name="Steffen K."/>
            <person name="Cardenas P."/>
        </authorList>
    </citation>
    <scope>NUCLEOTIDE SEQUENCE</scope>
</reference>
<accession>A0AA35RH17</accession>
<gene>
    <name evidence="2" type="ORF">GBAR_LOCUS7326</name>
</gene>
<proteinExistence type="predicted"/>